<dbReference type="Proteomes" id="UP001433775">
    <property type="component" value="Segment"/>
</dbReference>
<gene>
    <name evidence="2" type="ORF">Mudajogi_00033</name>
</gene>
<dbReference type="InterPro" id="IPR024281">
    <property type="entry name" value="Phage_T7-like_viron_assmbl"/>
</dbReference>
<feature type="region of interest" description="Disordered" evidence="1">
    <location>
        <begin position="60"/>
        <end position="101"/>
    </location>
</feature>
<name>A0AAX4NBU2_9CAUD</name>
<evidence type="ECO:0000256" key="1">
    <source>
        <dbReference type="SAM" id="MobiDB-lite"/>
    </source>
</evidence>
<evidence type="ECO:0000313" key="2">
    <source>
        <dbReference type="EMBL" id="WYW04478.1"/>
    </source>
</evidence>
<protein>
    <submittedName>
        <fullName evidence="2">Host range and adsorption protein</fullName>
    </submittedName>
</protein>
<accession>A0AAX4NBU2</accession>
<evidence type="ECO:0000313" key="3">
    <source>
        <dbReference type="Proteomes" id="UP001433775"/>
    </source>
</evidence>
<sequence length="101" mass="9923">MGKKIKKAVKSVTKSVSKVAGVASGGLLGGGNDEPKVVEQPAAAVQATPAPTPVAASVVEAPKDDTDGSDDSDTEAAKKAARAKGKRGLQVARSAGSGLNI</sequence>
<organism evidence="2 3">
    <name type="scientific">Pseudomonas phage vB_PpuP-Mudajogi</name>
    <dbReference type="NCBI Taxonomy" id="3132683"/>
    <lineage>
        <taxon>Viruses</taxon>
        <taxon>Duplodnaviria</taxon>
        <taxon>Heunggongvirae</taxon>
        <taxon>Uroviricota</taxon>
        <taxon>Caudoviricetes</taxon>
        <taxon>Autographivirales</taxon>
        <taxon>Autotranscriptaviridae</taxon>
        <taxon>Studiervirinae</taxon>
        <taxon>Ghunavirus</taxon>
    </lineage>
</organism>
<dbReference type="EMBL" id="PP496479">
    <property type="protein sequence ID" value="WYW04478.1"/>
    <property type="molecule type" value="Genomic_DNA"/>
</dbReference>
<reference evidence="2" key="1">
    <citation type="submission" date="2024-03" db="EMBL/GenBank/DDBJ databases">
        <title>Isolation and characterization of a phage collection against Pseudomonas putida.</title>
        <authorList>
            <person name="Brauer A."/>
            <person name="Rosendahl S."/>
            <person name="Kangsep A."/>
            <person name="Rikberg R."/>
            <person name="Lewanczyk A.C."/>
            <person name="Horak R."/>
            <person name="Tamman H."/>
        </authorList>
    </citation>
    <scope>NUCLEOTIDE SEQUENCE</scope>
</reference>
<dbReference type="Pfam" id="PF11653">
    <property type="entry name" value="VirionAssem_T7"/>
    <property type="match status" value="1"/>
</dbReference>
<proteinExistence type="predicted"/>